<feature type="binding site" evidence="12">
    <location>
        <position position="396"/>
    </location>
    <ligand>
        <name>ATP</name>
        <dbReference type="ChEBI" id="CHEBI:30616"/>
    </ligand>
</feature>
<keyword evidence="10 13" id="KW-0472">Membrane</keyword>
<dbReference type="PROSITE" id="PS00107">
    <property type="entry name" value="PROTEIN_KINASE_ATP"/>
    <property type="match status" value="1"/>
</dbReference>
<dbReference type="Pfam" id="PF00069">
    <property type="entry name" value="Pkinase"/>
    <property type="match status" value="1"/>
</dbReference>
<dbReference type="GO" id="GO:0016020">
    <property type="term" value="C:membrane"/>
    <property type="evidence" value="ECO:0007669"/>
    <property type="project" value="UniProtKB-SubCell"/>
</dbReference>
<proteinExistence type="predicted"/>
<evidence type="ECO:0000259" key="14">
    <source>
        <dbReference type="PROSITE" id="PS50011"/>
    </source>
</evidence>
<dbReference type="GO" id="GO:0005524">
    <property type="term" value="F:ATP binding"/>
    <property type="evidence" value="ECO:0007669"/>
    <property type="project" value="UniProtKB-UniRule"/>
</dbReference>
<dbReference type="SMART" id="SM00220">
    <property type="entry name" value="S_TKc"/>
    <property type="match status" value="1"/>
</dbReference>
<keyword evidence="16" id="KW-1185">Reference proteome</keyword>
<feature type="transmembrane region" description="Helical" evidence="13">
    <location>
        <begin position="305"/>
        <end position="330"/>
    </location>
</feature>
<keyword evidence="5" id="KW-0732">Signal</keyword>
<comment type="subcellular location">
    <subcellularLocation>
        <location evidence="1">Membrane</location>
        <topology evidence="1">Single-pass type I membrane protein</topology>
    </subcellularLocation>
</comment>
<dbReference type="Pfam" id="PF13947">
    <property type="entry name" value="GUB_WAK_bind"/>
    <property type="match status" value="1"/>
</dbReference>
<dbReference type="Gene3D" id="3.30.200.20">
    <property type="entry name" value="Phosphorylase Kinase, domain 1"/>
    <property type="match status" value="1"/>
</dbReference>
<gene>
    <name evidence="15" type="ORF">ACJRO7_006326</name>
</gene>
<evidence type="ECO:0000256" key="11">
    <source>
        <dbReference type="ARBA" id="ARBA00023180"/>
    </source>
</evidence>
<dbReference type="GO" id="GO:0004674">
    <property type="term" value="F:protein serine/threonine kinase activity"/>
    <property type="evidence" value="ECO:0007669"/>
    <property type="project" value="UniProtKB-KW"/>
</dbReference>
<keyword evidence="6 12" id="KW-0547">Nucleotide-binding</keyword>
<dbReference type="Gene3D" id="1.10.510.10">
    <property type="entry name" value="Transferase(Phosphotransferase) domain 1"/>
    <property type="match status" value="1"/>
</dbReference>
<reference evidence="15 16" key="1">
    <citation type="submission" date="2024-11" db="EMBL/GenBank/DDBJ databases">
        <title>Chromosome-level genome assembly of Eucalyptus globulus Labill. provides insights into its genome evolution.</title>
        <authorList>
            <person name="Li X."/>
        </authorList>
    </citation>
    <scope>NUCLEOTIDE SEQUENCE [LARGE SCALE GENOMIC DNA]</scope>
    <source>
        <strain evidence="15">CL2024</strain>
        <tissue evidence="15">Fresh tender leaves</tissue>
    </source>
</reference>
<dbReference type="EMBL" id="JBJKBG010000011">
    <property type="protein sequence ID" value="KAL3714379.1"/>
    <property type="molecule type" value="Genomic_DNA"/>
</dbReference>
<dbReference type="InterPro" id="IPR025287">
    <property type="entry name" value="WAK_GUB"/>
</dbReference>
<evidence type="ECO:0000256" key="12">
    <source>
        <dbReference type="PROSITE-ProRule" id="PRU10141"/>
    </source>
</evidence>
<evidence type="ECO:0000256" key="5">
    <source>
        <dbReference type="ARBA" id="ARBA00022729"/>
    </source>
</evidence>
<dbReference type="AlphaFoldDB" id="A0ABD3ILZ2"/>
<evidence type="ECO:0000256" key="2">
    <source>
        <dbReference type="ARBA" id="ARBA00022527"/>
    </source>
</evidence>
<comment type="caution">
    <text evidence="15">The sequence shown here is derived from an EMBL/GenBank/DDBJ whole genome shotgun (WGS) entry which is preliminary data.</text>
</comment>
<keyword evidence="3" id="KW-0808">Transferase</keyword>
<dbReference type="PANTHER" id="PTHR27009">
    <property type="entry name" value="RUST RESISTANCE KINASE LR10-RELATED"/>
    <property type="match status" value="1"/>
</dbReference>
<dbReference type="Proteomes" id="UP001634007">
    <property type="component" value="Unassembled WGS sequence"/>
</dbReference>
<dbReference type="InterPro" id="IPR011009">
    <property type="entry name" value="Kinase-like_dom_sf"/>
</dbReference>
<protein>
    <recommendedName>
        <fullName evidence="14">Protein kinase domain-containing protein</fullName>
    </recommendedName>
</protein>
<keyword evidence="7" id="KW-0418">Kinase</keyword>
<dbReference type="PROSITE" id="PS50011">
    <property type="entry name" value="PROTEIN_KINASE_DOM"/>
    <property type="match status" value="1"/>
</dbReference>
<dbReference type="FunFam" id="1.10.510.10:FF:000590">
    <property type="entry name" value="PR5-like receptor kinase"/>
    <property type="match status" value="1"/>
</dbReference>
<dbReference type="InterPro" id="IPR008271">
    <property type="entry name" value="Ser/Thr_kinase_AS"/>
</dbReference>
<evidence type="ECO:0000256" key="8">
    <source>
        <dbReference type="ARBA" id="ARBA00022840"/>
    </source>
</evidence>
<evidence type="ECO:0000256" key="13">
    <source>
        <dbReference type="SAM" id="Phobius"/>
    </source>
</evidence>
<keyword evidence="9 13" id="KW-1133">Transmembrane helix</keyword>
<evidence type="ECO:0000313" key="16">
    <source>
        <dbReference type="Proteomes" id="UP001634007"/>
    </source>
</evidence>
<evidence type="ECO:0000313" key="15">
    <source>
        <dbReference type="EMBL" id="KAL3714379.1"/>
    </source>
</evidence>
<keyword evidence="11" id="KW-0325">Glycoprotein</keyword>
<evidence type="ECO:0000256" key="4">
    <source>
        <dbReference type="ARBA" id="ARBA00022692"/>
    </source>
</evidence>
<dbReference type="FunFam" id="3.30.200.20:FF:000178">
    <property type="entry name" value="serine/threonine-protein kinase PBS1-like"/>
    <property type="match status" value="1"/>
</dbReference>
<evidence type="ECO:0000256" key="6">
    <source>
        <dbReference type="ARBA" id="ARBA00022741"/>
    </source>
</evidence>
<organism evidence="15 16">
    <name type="scientific">Eucalyptus globulus</name>
    <name type="common">Tasmanian blue gum</name>
    <dbReference type="NCBI Taxonomy" id="34317"/>
    <lineage>
        <taxon>Eukaryota</taxon>
        <taxon>Viridiplantae</taxon>
        <taxon>Streptophyta</taxon>
        <taxon>Embryophyta</taxon>
        <taxon>Tracheophyta</taxon>
        <taxon>Spermatophyta</taxon>
        <taxon>Magnoliopsida</taxon>
        <taxon>eudicotyledons</taxon>
        <taxon>Gunneridae</taxon>
        <taxon>Pentapetalae</taxon>
        <taxon>rosids</taxon>
        <taxon>malvids</taxon>
        <taxon>Myrtales</taxon>
        <taxon>Myrtaceae</taxon>
        <taxon>Myrtoideae</taxon>
        <taxon>Eucalypteae</taxon>
        <taxon>Eucalyptus</taxon>
    </lineage>
</organism>
<feature type="domain" description="Protein kinase" evidence="14">
    <location>
        <begin position="368"/>
        <end position="653"/>
    </location>
</feature>
<name>A0ABD3ILZ2_EUCGL</name>
<keyword evidence="2" id="KW-0723">Serine/threonine-protein kinase</keyword>
<dbReference type="PROSITE" id="PS00108">
    <property type="entry name" value="PROTEIN_KINASE_ST"/>
    <property type="match status" value="1"/>
</dbReference>
<dbReference type="SUPFAM" id="SSF56112">
    <property type="entry name" value="Protein kinase-like (PK-like)"/>
    <property type="match status" value="1"/>
</dbReference>
<evidence type="ECO:0000256" key="9">
    <source>
        <dbReference type="ARBA" id="ARBA00022989"/>
    </source>
</evidence>
<evidence type="ECO:0000256" key="3">
    <source>
        <dbReference type="ARBA" id="ARBA00022679"/>
    </source>
</evidence>
<keyword evidence="8 12" id="KW-0067">ATP-binding</keyword>
<accession>A0ABD3ILZ2</accession>
<evidence type="ECO:0000256" key="10">
    <source>
        <dbReference type="ARBA" id="ARBA00023136"/>
    </source>
</evidence>
<dbReference type="InterPro" id="IPR017441">
    <property type="entry name" value="Protein_kinase_ATP_BS"/>
</dbReference>
<evidence type="ECO:0000256" key="1">
    <source>
        <dbReference type="ARBA" id="ARBA00004479"/>
    </source>
</evidence>
<sequence length="693" mass="78999">MLPPHTPSNSLSISLCLNTNSGMTNVLGSMNIYQVLLLTLVLFPAMTSNVESSNQQCIPSSCGDIRNIRFPFQLKSDPQGCGVATYELACEDNRTVLNFFNGQYYVQFINYTKEQIRLVDGGLQRDNCSSLPHHDFNRISYMSVPYVGLYENNILVIVNCSKLVSSPFYIATDPCIKGLYSTNTSLNWNLYALVNPNVSDVRDFCTISSRTWVSHNFGGGQAHNSSFNYKQIHNIMADGFVLRYVISSWKQTFFCYFDIYGYFRLNRYFYSKRLDDSRNGGQACTSMYYFGGIQDDIAFWTTWDLLVLLILFCVVKFVIGMPFVVIFLIYKYRRRHLAMDKNIEEFLQAHNNFLPIRYSYSNIKKITRNFKYKLGEGGYGSVYKGTLRSGNKVAIKILKQSKAHGQDFISEVATIGRIHHVNIVQLTGFCFEGTKQALVYDFMSNGSLDKHIFTKEGDKFLDYKKIYEITLGVARGIAYLHRGCDRQILHFDIKPHNILLDKNFTPKVSDFGLAKLYPIDHSIVSMTTARGTLGYMAPELFYKNLGGVSYKADVYSFGMLLMEMAGRRKNVDANVEHSSQIYFPLWVYDHVNEGESVEMDEVVEEEREVVKKIIIVALWCIQLSPDHRPPMNKVLEMLEGDIGNIQMPAKPLIYPPEEPVNNNKIEMELETFSTSSSALTISTSFPFGDNSDV</sequence>
<keyword evidence="4 13" id="KW-0812">Transmembrane</keyword>
<dbReference type="InterPro" id="IPR045874">
    <property type="entry name" value="LRK10/LRL21-25-like"/>
</dbReference>
<evidence type="ECO:0000256" key="7">
    <source>
        <dbReference type="ARBA" id="ARBA00022777"/>
    </source>
</evidence>
<dbReference type="InterPro" id="IPR000719">
    <property type="entry name" value="Prot_kinase_dom"/>
</dbReference>